<dbReference type="EMBL" id="UINC01067094">
    <property type="protein sequence ID" value="SVB98437.1"/>
    <property type="molecule type" value="Genomic_DNA"/>
</dbReference>
<protein>
    <submittedName>
        <fullName evidence="1">Uncharacterized protein</fullName>
    </submittedName>
</protein>
<evidence type="ECO:0000313" key="1">
    <source>
        <dbReference type="EMBL" id="SVB98437.1"/>
    </source>
</evidence>
<proteinExistence type="predicted"/>
<organism evidence="1">
    <name type="scientific">marine metagenome</name>
    <dbReference type="NCBI Taxonomy" id="408172"/>
    <lineage>
        <taxon>unclassified sequences</taxon>
        <taxon>metagenomes</taxon>
        <taxon>ecological metagenomes</taxon>
    </lineage>
</organism>
<accession>A0A382IGT3</accession>
<gene>
    <name evidence="1" type="ORF">METZ01_LOCUS251291</name>
</gene>
<reference evidence="1" key="1">
    <citation type="submission" date="2018-05" db="EMBL/GenBank/DDBJ databases">
        <authorList>
            <person name="Lanie J.A."/>
            <person name="Ng W.-L."/>
            <person name="Kazmierczak K.M."/>
            <person name="Andrzejewski T.M."/>
            <person name="Davidsen T.M."/>
            <person name="Wayne K.J."/>
            <person name="Tettelin H."/>
            <person name="Glass J.I."/>
            <person name="Rusch D."/>
            <person name="Podicherti R."/>
            <person name="Tsui H.-C.T."/>
            <person name="Winkler M.E."/>
        </authorList>
    </citation>
    <scope>NUCLEOTIDE SEQUENCE</scope>
</reference>
<sequence>MSQGIHRILFLLILFCNGSDIFGQSTTQYYHKNPQSVQDGQDVLISVFMFIPDPIVSGMLFFRPVGEISYQELPMRYEGGNWAGVIPGVQVTGQGIEYVVILHKRKWGRIAVPLSSDPFNNPLSFTIIPSKKDIDQKTPKVKASTQFVDVDILILSPETGSVNRPEEVVIAASLFSTAIIDKSNFRILLDGQDQTKKAIMDEGILTLVPDDLSIGLHSVELLFKTTYGLDVTPVEWAFNVNKGMVNVSEGFKYKGNIGGQASSNTASGIN</sequence>
<feature type="non-terminal residue" evidence="1">
    <location>
        <position position="270"/>
    </location>
</feature>
<dbReference type="AlphaFoldDB" id="A0A382IGT3"/>
<name>A0A382IGT3_9ZZZZ</name>